<dbReference type="AlphaFoldDB" id="A0A545UZS3"/>
<evidence type="ECO:0000313" key="3">
    <source>
        <dbReference type="EMBL" id="TQV94975.1"/>
    </source>
</evidence>
<comment type="caution">
    <text evidence="3">The sequence shown here is derived from an EMBL/GenBank/DDBJ whole genome shotgun (WGS) entry which is preliminary data.</text>
</comment>
<evidence type="ECO:0000256" key="1">
    <source>
        <dbReference type="SAM" id="MobiDB-lite"/>
    </source>
</evidence>
<dbReference type="Pfam" id="PF20150">
    <property type="entry name" value="2EXR"/>
    <property type="match status" value="1"/>
</dbReference>
<accession>A0A545UZS3</accession>
<gene>
    <name evidence="3" type="ORF">IF1G_05962</name>
</gene>
<dbReference type="OrthoDB" id="3546385at2759"/>
<proteinExistence type="predicted"/>
<dbReference type="STRING" id="43265.A0A545UZS3"/>
<feature type="region of interest" description="Disordered" evidence="1">
    <location>
        <begin position="205"/>
        <end position="229"/>
    </location>
</feature>
<protein>
    <recommendedName>
        <fullName evidence="2">2EXR domain-containing protein</fullName>
    </recommendedName>
</protein>
<evidence type="ECO:0000259" key="2">
    <source>
        <dbReference type="Pfam" id="PF20150"/>
    </source>
</evidence>
<keyword evidence="4" id="KW-1185">Reference proteome</keyword>
<evidence type="ECO:0000313" key="4">
    <source>
        <dbReference type="Proteomes" id="UP000315783"/>
    </source>
</evidence>
<dbReference type="Proteomes" id="UP000315783">
    <property type="component" value="Unassembled WGS sequence"/>
</dbReference>
<reference evidence="3 4" key="1">
    <citation type="journal article" date="2019" name="Appl. Microbiol. Biotechnol.">
        <title>Genome sequence of Isaria javanica and comparative genome analysis insights into family S53 peptidase evolution in fungal entomopathogens.</title>
        <authorList>
            <person name="Lin R."/>
            <person name="Zhang X."/>
            <person name="Xin B."/>
            <person name="Zou M."/>
            <person name="Gao Y."/>
            <person name="Qin F."/>
            <person name="Hu Q."/>
            <person name="Xie B."/>
            <person name="Cheng X."/>
        </authorList>
    </citation>
    <scope>NUCLEOTIDE SEQUENCE [LARGE SCALE GENOMIC DNA]</scope>
    <source>
        <strain evidence="3 4">IJ1G</strain>
    </source>
</reference>
<feature type="domain" description="2EXR" evidence="2">
    <location>
        <begin position="12"/>
        <end position="99"/>
    </location>
</feature>
<name>A0A545UZS3_9HYPO</name>
<feature type="compositionally biased region" description="Acidic residues" evidence="1">
    <location>
        <begin position="211"/>
        <end position="229"/>
    </location>
</feature>
<sequence length="371" mass="41472">MRPNGVAPSPTFTLFRQLPCELRLKIWHDSLPATEGSAVYFFRDWKWKPEDPTRGRGGAASPILETDDDLGEDVVHPHVPVHLPQISVSYEARQVALRWAARHGLDLRIHERAWDEEHDAGGRIVVRPWQPRRGDAVYVCRDRWDDFCRRPCTFPFDGQAAVYYGTADCGYAAASSSSCIFGRPAPRSVEIRTLAVPIAVAVAAVDQGKQEDDEGDDEEEGRDEEEEEEAVAPFARALAGLLHCLPNLTRLQLVYGPVPQPYEREDEALVPRRWALESAHEASDSGVRGGGGVRPFYYTDAPRGGGRYAAREGETPLRGEALQRHVEDVERALLREVKRCEVESEARDAVEGNDRLPFTLEAVVFARRAPN</sequence>
<dbReference type="EMBL" id="SPUK01000008">
    <property type="protein sequence ID" value="TQV94975.1"/>
    <property type="molecule type" value="Genomic_DNA"/>
</dbReference>
<organism evidence="3 4">
    <name type="scientific">Cordyceps javanica</name>
    <dbReference type="NCBI Taxonomy" id="43265"/>
    <lineage>
        <taxon>Eukaryota</taxon>
        <taxon>Fungi</taxon>
        <taxon>Dikarya</taxon>
        <taxon>Ascomycota</taxon>
        <taxon>Pezizomycotina</taxon>
        <taxon>Sordariomycetes</taxon>
        <taxon>Hypocreomycetidae</taxon>
        <taxon>Hypocreales</taxon>
        <taxon>Cordycipitaceae</taxon>
        <taxon>Cordyceps</taxon>
    </lineage>
</organism>
<dbReference type="InterPro" id="IPR045518">
    <property type="entry name" value="2EXR"/>
</dbReference>